<dbReference type="InterPro" id="IPR001932">
    <property type="entry name" value="PPM-type_phosphatase-like_dom"/>
</dbReference>
<dbReference type="Gene3D" id="3.60.40.10">
    <property type="entry name" value="PPM-type phosphatase domain"/>
    <property type="match status" value="1"/>
</dbReference>
<dbReference type="InterPro" id="IPR015655">
    <property type="entry name" value="PP2C"/>
</dbReference>
<dbReference type="PANTHER" id="PTHR13832">
    <property type="entry name" value="PROTEIN PHOSPHATASE 2C"/>
    <property type="match status" value="1"/>
</dbReference>
<dbReference type="InterPro" id="IPR036457">
    <property type="entry name" value="PPM-type-like_dom_sf"/>
</dbReference>
<evidence type="ECO:0000313" key="2">
    <source>
        <dbReference type="EMBL" id="NDV37387.1"/>
    </source>
</evidence>
<sequence length="189" mass="21307">MGIKESISPSFEVQKEHFQVVYGEYKIKGRRNEMEDFSRVILNLGEQFKALPDKVIEREYGSFFGIFDGHSGAICAEYVAEHLPSCFTHNSAYPDDIKKAAEEAFSECDVKFLKEEAAPNRYCDGCTACVAILWDDQMYIINSGDSRCILAHEGKTIALSTDHSPSNPTEQERIVKHGGFVKNDRIRGK</sequence>
<dbReference type="AlphaFoldDB" id="A0A6B2LKQ7"/>
<dbReference type="SMART" id="SM00332">
    <property type="entry name" value="PP2Cc"/>
    <property type="match status" value="1"/>
</dbReference>
<dbReference type="Pfam" id="PF00481">
    <property type="entry name" value="PP2C"/>
    <property type="match status" value="1"/>
</dbReference>
<reference evidence="2" key="1">
    <citation type="journal article" date="2020" name="J. Eukaryot. Microbiol.">
        <title>De novo Sequencing, Assembly and Annotation of the Transcriptome for the Free-Living Testate Amoeba Arcella intermedia.</title>
        <authorList>
            <person name="Ribeiro G.M."/>
            <person name="Porfirio-Sousa A.L."/>
            <person name="Maurer-Alcala X.X."/>
            <person name="Katz L.A."/>
            <person name="Lahr D.J.G."/>
        </authorList>
    </citation>
    <scope>NUCLEOTIDE SEQUENCE</scope>
</reference>
<feature type="domain" description="PPM-type phosphatase" evidence="1">
    <location>
        <begin position="21"/>
        <end position="189"/>
    </location>
</feature>
<organism evidence="2">
    <name type="scientific">Arcella intermedia</name>
    <dbReference type="NCBI Taxonomy" id="1963864"/>
    <lineage>
        <taxon>Eukaryota</taxon>
        <taxon>Amoebozoa</taxon>
        <taxon>Tubulinea</taxon>
        <taxon>Elardia</taxon>
        <taxon>Arcellinida</taxon>
        <taxon>Sphaerothecina</taxon>
        <taxon>Arcellidae</taxon>
        <taxon>Arcella</taxon>
    </lineage>
</organism>
<dbReference type="CDD" id="cd00143">
    <property type="entry name" value="PP2Cc"/>
    <property type="match status" value="1"/>
</dbReference>
<dbReference type="GO" id="GO:0004722">
    <property type="term" value="F:protein serine/threonine phosphatase activity"/>
    <property type="evidence" value="ECO:0007669"/>
    <property type="project" value="InterPro"/>
</dbReference>
<evidence type="ECO:0000259" key="1">
    <source>
        <dbReference type="PROSITE" id="PS51746"/>
    </source>
</evidence>
<dbReference type="EMBL" id="GIBP01008418">
    <property type="protein sequence ID" value="NDV37387.1"/>
    <property type="molecule type" value="Transcribed_RNA"/>
</dbReference>
<accession>A0A6B2LKQ7</accession>
<dbReference type="PANTHER" id="PTHR13832:SF827">
    <property type="entry name" value="PROTEIN PHOSPHATASE 1L"/>
    <property type="match status" value="1"/>
</dbReference>
<protein>
    <recommendedName>
        <fullName evidence="1">PPM-type phosphatase domain-containing protein</fullName>
    </recommendedName>
</protein>
<proteinExistence type="predicted"/>
<name>A0A6B2LKQ7_9EUKA</name>
<dbReference type="SUPFAM" id="SSF81606">
    <property type="entry name" value="PP2C-like"/>
    <property type="match status" value="1"/>
</dbReference>
<dbReference type="PROSITE" id="PS51746">
    <property type="entry name" value="PPM_2"/>
    <property type="match status" value="1"/>
</dbReference>